<comment type="similarity">
    <text evidence="4">Belongs to the WD repeat ASA1 family.</text>
</comment>
<dbReference type="PROSITE" id="PS50294">
    <property type="entry name" value="WD_REPEATS_REGION"/>
    <property type="match status" value="1"/>
</dbReference>
<name>A0A8H4RG00_9HELO</name>
<dbReference type="Proteomes" id="UP000566819">
    <property type="component" value="Unassembled WGS sequence"/>
</dbReference>
<comment type="caution">
    <text evidence="8">The sequence shown here is derived from an EMBL/GenBank/DDBJ whole genome shotgun (WGS) entry which is preliminary data.</text>
</comment>
<evidence type="ECO:0000256" key="4">
    <source>
        <dbReference type="ARBA" id="ARBA00037931"/>
    </source>
</evidence>
<dbReference type="OrthoDB" id="7668193at2759"/>
<feature type="repeat" description="WD" evidence="7">
    <location>
        <begin position="14"/>
        <end position="55"/>
    </location>
</feature>
<evidence type="ECO:0000256" key="3">
    <source>
        <dbReference type="ARBA" id="ARBA00037338"/>
    </source>
</evidence>
<proteinExistence type="inferred from homology"/>
<evidence type="ECO:0000256" key="1">
    <source>
        <dbReference type="ARBA" id="ARBA00022574"/>
    </source>
</evidence>
<keyword evidence="9" id="KW-1185">Reference proteome</keyword>
<keyword evidence="2" id="KW-0677">Repeat</keyword>
<protein>
    <recommendedName>
        <fullName evidence="6">ASTRA-associated protein 1</fullName>
    </recommendedName>
</protein>
<evidence type="ECO:0000313" key="9">
    <source>
        <dbReference type="Proteomes" id="UP000566819"/>
    </source>
</evidence>
<dbReference type="PROSITE" id="PS50082">
    <property type="entry name" value="WD_REPEATS_2"/>
    <property type="match status" value="1"/>
</dbReference>
<evidence type="ECO:0000256" key="5">
    <source>
        <dbReference type="ARBA" id="ARBA00038749"/>
    </source>
</evidence>
<dbReference type="PANTHER" id="PTHR19854:SF1">
    <property type="entry name" value="GUANINE NUCLEOTIDE-BINDING PROTEIN SUBUNIT BETA-LIKE PROTEIN 1"/>
    <property type="match status" value="1"/>
</dbReference>
<evidence type="ECO:0000256" key="7">
    <source>
        <dbReference type="PROSITE-ProRule" id="PRU00221"/>
    </source>
</evidence>
<sequence>MALQEAQPQPSYILRGHGAQVHSTSFIRSNTRLVTGDAEGWIVIWSLATKRPVAVWGAHEGSILGADAWGVDKIITHGKDNKLIVWKLSEADEGSMSVVLPVDTPPEPRKQPWLLYILHVNTMNFCSFAQCHLPSDVDNSSPEELLVAVPNILSSETVGPSFRFSKFLVLTILKVDIFHFPSSQRLHTVPSDPSFKGGMIMAISLFHHPLTTHLTVIAGYESGHTCVSQLSLDAGWKTLYISQPHTQPVLSLAVNPAKDFYVTSSADAIIAKHPIPSRAENIIMSIEDKPLKTVQTKHSGQQDLKMRNDGKIYATAGWDAKVRVYSTKSMRELAVLKWHKEGCYAIAFANVQDEELAAEDKGESTDLTKRVGKKTVKEERIWKSKTTHWIAVGSKDGKCERVNVMLNCGKLGMVEEVKEEMRPM</sequence>
<dbReference type="EMBL" id="JAAMPI010000882">
    <property type="protein sequence ID" value="KAF4627966.1"/>
    <property type="molecule type" value="Genomic_DNA"/>
</dbReference>
<dbReference type="SMART" id="SM00320">
    <property type="entry name" value="WD40"/>
    <property type="match status" value="5"/>
</dbReference>
<dbReference type="Gene3D" id="2.130.10.10">
    <property type="entry name" value="YVTN repeat-like/Quinoprotein amine dehydrogenase"/>
    <property type="match status" value="2"/>
</dbReference>
<dbReference type="InterPro" id="IPR015943">
    <property type="entry name" value="WD40/YVTN_repeat-like_dom_sf"/>
</dbReference>
<accession>A0A8H4RG00</accession>
<dbReference type="InterPro" id="IPR001680">
    <property type="entry name" value="WD40_rpt"/>
</dbReference>
<dbReference type="PANTHER" id="PTHR19854">
    <property type="entry name" value="TRANSDUCIN BETA-LIKE 3"/>
    <property type="match status" value="1"/>
</dbReference>
<comment type="function">
    <text evidence="3">Component of the ASTRA complex involved in chromatin remodeling.</text>
</comment>
<evidence type="ECO:0000313" key="8">
    <source>
        <dbReference type="EMBL" id="KAF4627966.1"/>
    </source>
</evidence>
<evidence type="ECO:0000256" key="6">
    <source>
        <dbReference type="ARBA" id="ARBA00040563"/>
    </source>
</evidence>
<evidence type="ECO:0000256" key="2">
    <source>
        <dbReference type="ARBA" id="ARBA00022737"/>
    </source>
</evidence>
<organism evidence="8 9">
    <name type="scientific">Cudoniella acicularis</name>
    <dbReference type="NCBI Taxonomy" id="354080"/>
    <lineage>
        <taxon>Eukaryota</taxon>
        <taxon>Fungi</taxon>
        <taxon>Dikarya</taxon>
        <taxon>Ascomycota</taxon>
        <taxon>Pezizomycotina</taxon>
        <taxon>Leotiomycetes</taxon>
        <taxon>Helotiales</taxon>
        <taxon>Tricladiaceae</taxon>
        <taxon>Cudoniella</taxon>
    </lineage>
</organism>
<dbReference type="InterPro" id="IPR036322">
    <property type="entry name" value="WD40_repeat_dom_sf"/>
</dbReference>
<reference evidence="8 9" key="1">
    <citation type="submission" date="2020-03" db="EMBL/GenBank/DDBJ databases">
        <title>Draft Genome Sequence of Cudoniella acicularis.</title>
        <authorList>
            <person name="Buettner E."/>
            <person name="Kellner H."/>
        </authorList>
    </citation>
    <scope>NUCLEOTIDE SEQUENCE [LARGE SCALE GENOMIC DNA]</scope>
    <source>
        <strain evidence="8 9">DSM 108380</strain>
    </source>
</reference>
<dbReference type="SUPFAM" id="SSF50978">
    <property type="entry name" value="WD40 repeat-like"/>
    <property type="match status" value="1"/>
</dbReference>
<dbReference type="Pfam" id="PF00400">
    <property type="entry name" value="WD40"/>
    <property type="match status" value="1"/>
</dbReference>
<comment type="subunit">
    <text evidence="5">Component of the ASTRA chromatin remodeling machinery complex.</text>
</comment>
<keyword evidence="1 7" id="KW-0853">WD repeat</keyword>
<gene>
    <name evidence="8" type="ORF">G7Y89_g10184</name>
</gene>
<dbReference type="AlphaFoldDB" id="A0A8H4RG00"/>